<keyword evidence="2" id="KW-1003">Cell membrane</keyword>
<dbReference type="PANTHER" id="PTHR43499">
    <property type="entry name" value="ABC TRANSPORTER I FAMILY MEMBER 1"/>
    <property type="match status" value="1"/>
</dbReference>
<organism evidence="9 10">
    <name type="scientific">Limnohabitans curvus</name>
    <dbReference type="NCBI Taxonomy" id="323423"/>
    <lineage>
        <taxon>Bacteria</taxon>
        <taxon>Pseudomonadati</taxon>
        <taxon>Pseudomonadota</taxon>
        <taxon>Betaproteobacteria</taxon>
        <taxon>Burkholderiales</taxon>
        <taxon>Comamonadaceae</taxon>
        <taxon>Limnohabitans</taxon>
    </lineage>
</organism>
<dbReference type="GO" id="GO:0017004">
    <property type="term" value="P:cytochrome complex assembly"/>
    <property type="evidence" value="ECO:0007669"/>
    <property type="project" value="UniProtKB-KW"/>
</dbReference>
<evidence type="ECO:0000256" key="1">
    <source>
        <dbReference type="ARBA" id="ARBA00022448"/>
    </source>
</evidence>
<dbReference type="Proteomes" id="UP000251341">
    <property type="component" value="Unassembled WGS sequence"/>
</dbReference>
<accession>A0A315ENX3</accession>
<dbReference type="PANTHER" id="PTHR43499:SF1">
    <property type="entry name" value="ABC TRANSPORTER I FAMILY MEMBER 1"/>
    <property type="match status" value="1"/>
</dbReference>
<evidence type="ECO:0000256" key="5">
    <source>
        <dbReference type="ARBA" id="ARBA00022840"/>
    </source>
</evidence>
<dbReference type="InterPro" id="IPR027417">
    <property type="entry name" value="P-loop_NTPase"/>
</dbReference>
<dbReference type="SMART" id="SM00382">
    <property type="entry name" value="AAA"/>
    <property type="match status" value="1"/>
</dbReference>
<evidence type="ECO:0000256" key="6">
    <source>
        <dbReference type="ARBA" id="ARBA00022967"/>
    </source>
</evidence>
<evidence type="ECO:0000259" key="8">
    <source>
        <dbReference type="PROSITE" id="PS50893"/>
    </source>
</evidence>
<dbReference type="RefSeq" id="WP_108401813.1">
    <property type="nucleotide sequence ID" value="NZ_NESP01000001.1"/>
</dbReference>
<dbReference type="EMBL" id="NESP01000001">
    <property type="protein sequence ID" value="PUE58919.1"/>
    <property type="molecule type" value="Genomic_DNA"/>
</dbReference>
<dbReference type="AlphaFoldDB" id="A0A315ENX3"/>
<keyword evidence="4" id="KW-0201">Cytochrome c-type biogenesis</keyword>
<keyword evidence="7" id="KW-0472">Membrane</keyword>
<evidence type="ECO:0000313" key="9">
    <source>
        <dbReference type="EMBL" id="PUE58919.1"/>
    </source>
</evidence>
<keyword evidence="10" id="KW-1185">Reference proteome</keyword>
<dbReference type="Pfam" id="PF00005">
    <property type="entry name" value="ABC_tran"/>
    <property type="match status" value="1"/>
</dbReference>
<name>A0A315ENX3_9BURK</name>
<evidence type="ECO:0000256" key="3">
    <source>
        <dbReference type="ARBA" id="ARBA00022741"/>
    </source>
</evidence>
<dbReference type="PROSITE" id="PS50893">
    <property type="entry name" value="ABC_TRANSPORTER_2"/>
    <property type="match status" value="1"/>
</dbReference>
<dbReference type="GO" id="GO:0005524">
    <property type="term" value="F:ATP binding"/>
    <property type="evidence" value="ECO:0007669"/>
    <property type="project" value="UniProtKB-KW"/>
</dbReference>
<dbReference type="GO" id="GO:0016887">
    <property type="term" value="F:ATP hydrolysis activity"/>
    <property type="evidence" value="ECO:0007669"/>
    <property type="project" value="InterPro"/>
</dbReference>
<sequence>MLRVSQLSCSRGNKPLFVDVSFALQAGQALHLEGDNGVGKTSLLRIICGLSPADAGEVCWKDKTIQHNAAAFRSSLFYLGHGLSLKEELSALENLMSDAAVSGRTLSEPQAMVALARMGLRGREHLPLRVMSQGQKRRTALARLLASQAPLWVLDEPFVALDVKAVDGLRGLLAEHVAHGGMVLFTSHQPVALTRANGTSVDVQTYRLRGVA</sequence>
<reference evidence="9 10" key="1">
    <citation type="submission" date="2017-04" db="EMBL/GenBank/DDBJ databases">
        <title>Unexpected and diverse lifestyles within the genus Limnohabitans.</title>
        <authorList>
            <person name="Kasalicky V."/>
            <person name="Mehrshad M."/>
            <person name="Andrei S.-A."/>
            <person name="Salcher M."/>
            <person name="Kratochvilova H."/>
            <person name="Simek K."/>
            <person name="Ghai R."/>
        </authorList>
    </citation>
    <scope>NUCLEOTIDE SEQUENCE [LARGE SCALE GENOMIC DNA]</scope>
    <source>
        <strain evidence="9 10">MWH-C5</strain>
    </source>
</reference>
<dbReference type="NCBIfam" id="TIGR01189">
    <property type="entry name" value="ccmA"/>
    <property type="match status" value="1"/>
</dbReference>
<dbReference type="SUPFAM" id="SSF52540">
    <property type="entry name" value="P-loop containing nucleoside triphosphate hydrolases"/>
    <property type="match status" value="1"/>
</dbReference>
<dbReference type="NCBIfam" id="NF010061">
    <property type="entry name" value="PRK13538.1"/>
    <property type="match status" value="1"/>
</dbReference>
<dbReference type="InterPro" id="IPR005895">
    <property type="entry name" value="ABC_transptr_haem_export_CcmA"/>
</dbReference>
<feature type="domain" description="ABC transporter" evidence="8">
    <location>
        <begin position="2"/>
        <end position="212"/>
    </location>
</feature>
<keyword evidence="6" id="KW-1278">Translocase</keyword>
<dbReference type="InterPro" id="IPR003593">
    <property type="entry name" value="AAA+_ATPase"/>
</dbReference>
<keyword evidence="5 9" id="KW-0067">ATP-binding</keyword>
<dbReference type="InterPro" id="IPR003439">
    <property type="entry name" value="ABC_transporter-like_ATP-bd"/>
</dbReference>
<gene>
    <name evidence="9" type="ORF">B9Z44_04510</name>
</gene>
<dbReference type="Gene3D" id="3.40.50.300">
    <property type="entry name" value="P-loop containing nucleotide triphosphate hydrolases"/>
    <property type="match status" value="1"/>
</dbReference>
<evidence type="ECO:0000256" key="4">
    <source>
        <dbReference type="ARBA" id="ARBA00022748"/>
    </source>
</evidence>
<evidence type="ECO:0000256" key="2">
    <source>
        <dbReference type="ARBA" id="ARBA00022475"/>
    </source>
</evidence>
<keyword evidence="3" id="KW-0547">Nucleotide-binding</keyword>
<evidence type="ECO:0000256" key="7">
    <source>
        <dbReference type="ARBA" id="ARBA00023136"/>
    </source>
</evidence>
<proteinExistence type="predicted"/>
<protein>
    <submittedName>
        <fullName evidence="9">Heme ABC exporter ATP-binding protein CcmA</fullName>
    </submittedName>
</protein>
<dbReference type="GO" id="GO:0022857">
    <property type="term" value="F:transmembrane transporter activity"/>
    <property type="evidence" value="ECO:0007669"/>
    <property type="project" value="InterPro"/>
</dbReference>
<keyword evidence="1" id="KW-0813">Transport</keyword>
<comment type="caution">
    <text evidence="9">The sequence shown here is derived from an EMBL/GenBank/DDBJ whole genome shotgun (WGS) entry which is preliminary data.</text>
</comment>
<evidence type="ECO:0000313" key="10">
    <source>
        <dbReference type="Proteomes" id="UP000251341"/>
    </source>
</evidence>